<dbReference type="Pfam" id="PF19630">
    <property type="entry name" value="DUF6134"/>
    <property type="match status" value="1"/>
</dbReference>
<dbReference type="EMBL" id="WRXO01000008">
    <property type="protein sequence ID" value="MVT43730.1"/>
    <property type="molecule type" value="Genomic_DNA"/>
</dbReference>
<name>A0A6N8JES2_9BACT</name>
<dbReference type="RefSeq" id="WP_157302541.1">
    <property type="nucleotide sequence ID" value="NZ_BAAAZB010000021.1"/>
</dbReference>
<evidence type="ECO:0000313" key="2">
    <source>
        <dbReference type="Proteomes" id="UP000468388"/>
    </source>
</evidence>
<sequence length="194" mass="21935">MKGINLLIIFFLLSGNWLYGQNHEYEIRFANRVIGNVSAHCKQNGTAKNISIQSKVDMRPLTRFSLDISCEFDNSVMVRSKVIKDSGKEGDSKSITIQKDGKIYTIVQNGEKSILNNPEIAHSVSELYFMEPHQITRIFSESIGTFLSLKTLGNGLYELTLPEGKKNIYKYEKGVLMQVEVSQTFGKAYIIRVS</sequence>
<reference evidence="1 2" key="1">
    <citation type="submission" date="2019-12" db="EMBL/GenBank/DDBJ databases">
        <title>The draft genomic sequence of strain Chitinophaga oryziterrae JCM 16595.</title>
        <authorList>
            <person name="Zhang X."/>
        </authorList>
    </citation>
    <scope>NUCLEOTIDE SEQUENCE [LARGE SCALE GENOMIC DNA]</scope>
    <source>
        <strain evidence="1 2">JCM 16595</strain>
    </source>
</reference>
<organism evidence="1 2">
    <name type="scientific">Chitinophaga oryziterrae</name>
    <dbReference type="NCBI Taxonomy" id="1031224"/>
    <lineage>
        <taxon>Bacteria</taxon>
        <taxon>Pseudomonadati</taxon>
        <taxon>Bacteroidota</taxon>
        <taxon>Chitinophagia</taxon>
        <taxon>Chitinophagales</taxon>
        <taxon>Chitinophagaceae</taxon>
        <taxon>Chitinophaga</taxon>
    </lineage>
</organism>
<dbReference type="AlphaFoldDB" id="A0A6N8JES2"/>
<comment type="caution">
    <text evidence="1">The sequence shown here is derived from an EMBL/GenBank/DDBJ whole genome shotgun (WGS) entry which is preliminary data.</text>
</comment>
<evidence type="ECO:0000313" key="1">
    <source>
        <dbReference type="EMBL" id="MVT43730.1"/>
    </source>
</evidence>
<protein>
    <submittedName>
        <fullName evidence="1">Uncharacterized protein</fullName>
    </submittedName>
</protein>
<dbReference type="OrthoDB" id="1121030at2"/>
<proteinExistence type="predicted"/>
<dbReference type="Proteomes" id="UP000468388">
    <property type="component" value="Unassembled WGS sequence"/>
</dbReference>
<gene>
    <name evidence="1" type="ORF">GO495_24250</name>
</gene>
<keyword evidence="2" id="KW-1185">Reference proteome</keyword>
<accession>A0A6N8JES2</accession>
<dbReference type="InterPro" id="IPR045767">
    <property type="entry name" value="DUF6134"/>
</dbReference>